<dbReference type="Gene3D" id="3.30.1050.10">
    <property type="entry name" value="SCP2 sterol-binding domain"/>
    <property type="match status" value="1"/>
</dbReference>
<protein>
    <submittedName>
        <fullName evidence="2">GNAT family N-acetyltransferase</fullName>
        <ecNumber evidence="2">2.3.1.-</ecNumber>
    </submittedName>
</protein>
<keyword evidence="2" id="KW-0012">Acyltransferase</keyword>
<dbReference type="CDD" id="cd04301">
    <property type="entry name" value="NAT_SF"/>
    <property type="match status" value="1"/>
</dbReference>
<dbReference type="InterPro" id="IPR016181">
    <property type="entry name" value="Acyl_CoA_acyltransferase"/>
</dbReference>
<dbReference type="InterPro" id="IPR051554">
    <property type="entry name" value="Acetyltransferase_Eis"/>
</dbReference>
<dbReference type="SUPFAM" id="SSF55729">
    <property type="entry name" value="Acyl-CoA N-acyltransferases (Nat)"/>
    <property type="match status" value="1"/>
</dbReference>
<feature type="domain" description="N-acetyltransferase" evidence="1">
    <location>
        <begin position="2"/>
        <end position="168"/>
    </location>
</feature>
<dbReference type="Pfam" id="PF13527">
    <property type="entry name" value="Acetyltransf_9"/>
    <property type="match status" value="1"/>
</dbReference>
<dbReference type="KEGG" id="haad:MW046_09400"/>
<proteinExistence type="predicted"/>
<evidence type="ECO:0000313" key="2">
    <source>
        <dbReference type="EMBL" id="UPM42174.1"/>
    </source>
</evidence>
<dbReference type="PANTHER" id="PTHR37817:SF1">
    <property type="entry name" value="N-ACETYLTRANSFERASE EIS"/>
    <property type="match status" value="1"/>
</dbReference>
<dbReference type="Pfam" id="PF17668">
    <property type="entry name" value="Acetyltransf_17"/>
    <property type="match status" value="1"/>
</dbReference>
<dbReference type="AlphaFoldDB" id="A0A8T9ZZI6"/>
<organism evidence="2 3">
    <name type="scientific">Halocatena salina</name>
    <dbReference type="NCBI Taxonomy" id="2934340"/>
    <lineage>
        <taxon>Archaea</taxon>
        <taxon>Methanobacteriati</taxon>
        <taxon>Methanobacteriota</taxon>
        <taxon>Stenosarchaea group</taxon>
        <taxon>Halobacteria</taxon>
        <taxon>Halobacteriales</taxon>
        <taxon>Natronomonadaceae</taxon>
        <taxon>Halocatena</taxon>
    </lineage>
</organism>
<dbReference type="GeneID" id="71928261"/>
<dbReference type="GO" id="GO:0030649">
    <property type="term" value="P:aminoglycoside antibiotic catabolic process"/>
    <property type="evidence" value="ECO:0007669"/>
    <property type="project" value="TreeGrafter"/>
</dbReference>
<dbReference type="Gene3D" id="3.40.630.30">
    <property type="match status" value="2"/>
</dbReference>
<dbReference type="SUPFAM" id="SSF55718">
    <property type="entry name" value="SCP-like"/>
    <property type="match status" value="1"/>
</dbReference>
<dbReference type="Proteomes" id="UP000831768">
    <property type="component" value="Chromosome"/>
</dbReference>
<sequence>MPEYRPISEAEYEEYTRLLHYAFSPAETYEPTESRDDAPEWSTIAEERGLYADEELVSTVAHYWHALWLRGAYRDVAGVAEVSTPPKHRRNGYSRRLLSESLREYRDRDVNFAALWPFNHSFYRKLGWGRCSDRISIACGPAALGFVDRIDPPVHSDFVDLEADRWAALDRVYQNGNDHTLAMNRSEEWWRKRVFDWRTDPYVVGWKRDGELRGYLVYTIDDDDQRTMAVDELGALDTEAYTELLRFCRYHDSQVDRVTIDTNDVLVSDLVDDPSAVEIEICPGAMIRIVDVKRALSSLSYPADGSVVLEVIDGIAEWNDRRFRLAVEGGEPTCTVTGDSPDVTVDIATLSRIVVGYRGVERATRAGGLRASRTDLETLTALFPETNPYLREWF</sequence>
<dbReference type="InterPro" id="IPR041380">
    <property type="entry name" value="Acetyltransf_17"/>
</dbReference>
<accession>A0A8T9ZZI6</accession>
<evidence type="ECO:0000313" key="3">
    <source>
        <dbReference type="Proteomes" id="UP000831768"/>
    </source>
</evidence>
<name>A0A8T9ZZI6_9EURY</name>
<dbReference type="InterPro" id="IPR036527">
    <property type="entry name" value="SCP2_sterol-bd_dom_sf"/>
</dbReference>
<dbReference type="EMBL" id="CP096019">
    <property type="protein sequence ID" value="UPM42174.1"/>
    <property type="molecule type" value="Genomic_DNA"/>
</dbReference>
<dbReference type="Pfam" id="PF13530">
    <property type="entry name" value="SCP2_2"/>
    <property type="match status" value="1"/>
</dbReference>
<dbReference type="GO" id="GO:0034069">
    <property type="term" value="F:aminoglycoside N-acetyltransferase activity"/>
    <property type="evidence" value="ECO:0007669"/>
    <property type="project" value="TreeGrafter"/>
</dbReference>
<gene>
    <name evidence="2" type="ORF">MW046_09400</name>
</gene>
<keyword evidence="2" id="KW-0808">Transferase</keyword>
<dbReference type="InterPro" id="IPR025559">
    <property type="entry name" value="Eis_dom"/>
</dbReference>
<dbReference type="EC" id="2.3.1.-" evidence="2"/>
<dbReference type="PANTHER" id="PTHR37817">
    <property type="entry name" value="N-ACETYLTRANSFERASE EIS"/>
    <property type="match status" value="1"/>
</dbReference>
<keyword evidence="3" id="KW-1185">Reference proteome</keyword>
<reference evidence="2" key="1">
    <citation type="submission" date="2022-04" db="EMBL/GenBank/DDBJ databases">
        <title>Halocatena sp. nov., isolated from a salt lake.</title>
        <authorList>
            <person name="Cui H.-L."/>
        </authorList>
    </citation>
    <scope>NUCLEOTIDE SEQUENCE</scope>
    <source>
        <strain evidence="2">AD-1</strain>
    </source>
</reference>
<evidence type="ECO:0000259" key="1">
    <source>
        <dbReference type="PROSITE" id="PS51186"/>
    </source>
</evidence>
<dbReference type="RefSeq" id="WP_247992851.1">
    <property type="nucleotide sequence ID" value="NZ_CP096019.1"/>
</dbReference>
<dbReference type="PROSITE" id="PS51186">
    <property type="entry name" value="GNAT"/>
    <property type="match status" value="1"/>
</dbReference>
<dbReference type="InterPro" id="IPR000182">
    <property type="entry name" value="GNAT_dom"/>
</dbReference>